<evidence type="ECO:0000256" key="10">
    <source>
        <dbReference type="RuleBase" id="RU363063"/>
    </source>
</evidence>
<evidence type="ECO:0000256" key="6">
    <source>
        <dbReference type="ARBA" id="ARBA00022968"/>
    </source>
</evidence>
<evidence type="ECO:0000256" key="8">
    <source>
        <dbReference type="ARBA" id="ARBA00023034"/>
    </source>
</evidence>
<dbReference type="Proteomes" id="UP000594454">
    <property type="component" value="Chromosome 4"/>
</dbReference>
<keyword evidence="9 10" id="KW-0472">Membrane</keyword>
<feature type="transmembrane region" description="Helical" evidence="10">
    <location>
        <begin position="7"/>
        <end position="26"/>
    </location>
</feature>
<evidence type="ECO:0000256" key="9">
    <source>
        <dbReference type="ARBA" id="ARBA00023136"/>
    </source>
</evidence>
<dbReference type="FunFam" id="3.90.550.50:FF:000028">
    <property type="entry name" value="Hexosyltransferase"/>
    <property type="match status" value="1"/>
</dbReference>
<sequence length="372" mass="43512">MLRSRKFLKILSCAITVAIIVLILQMKEEHVRDKFLILQEEYEQEDIKQEQLVDLHNFQYRINSKLCKKFDRELLGVMIVTSYVGHDELRSAHRQAISQTKLNEMGLIRVFLLAEIPPRETFINQKQIEDEQRKFGDLVQGNFLEAYRNLTYKHVMGLKWAVTECPKAKFLIKIDDDSVFDIFFIKSYLETLELRDSVKNFMAGYILDNKKPIRVSASKWFVSLDEYGGDAYPDYLSGWLYLTNQRVARNLVKESQHARFFWIDDTFVTGILRDSIAVPLIRLNNWFSANSEFFDCCVRDLKDHSYECEFYVGPNGGDNKLLIEFVHEVEKCYFDECVKRSPEMGLRQTCVAKVKNLVSDHGKALVRAVPIR</sequence>
<dbReference type="EMBL" id="LR899012">
    <property type="protein sequence ID" value="CAD7087731.1"/>
    <property type="molecule type" value="Genomic_DNA"/>
</dbReference>
<evidence type="ECO:0000256" key="3">
    <source>
        <dbReference type="ARBA" id="ARBA00022676"/>
    </source>
</evidence>
<proteinExistence type="inferred from homology"/>
<dbReference type="OMA" id="ECEYFAG"/>
<keyword evidence="3 10" id="KW-0328">Glycosyltransferase</keyword>
<reference evidence="11 12" key="1">
    <citation type="submission" date="2020-11" db="EMBL/GenBank/DDBJ databases">
        <authorList>
            <person name="Wallbank WR R."/>
            <person name="Pardo Diaz C."/>
            <person name="Kozak K."/>
            <person name="Martin S."/>
            <person name="Jiggins C."/>
            <person name="Moest M."/>
            <person name="Warren A I."/>
            <person name="Generalovic N T."/>
            <person name="Byers J.R.P. K."/>
            <person name="Montejo-Kovacevich G."/>
            <person name="Yen C E."/>
        </authorList>
    </citation>
    <scope>NUCLEOTIDE SEQUENCE [LARGE SCALE GENOMIC DNA]</scope>
</reference>
<dbReference type="PANTHER" id="PTHR11214">
    <property type="entry name" value="BETA-1,3-N-ACETYLGLUCOSAMINYLTRANSFERASE"/>
    <property type="match status" value="1"/>
</dbReference>
<dbReference type="Pfam" id="PF01762">
    <property type="entry name" value="Galactosyl_T"/>
    <property type="match status" value="1"/>
</dbReference>
<dbReference type="PANTHER" id="PTHR11214:SF235">
    <property type="entry name" value="HEXOSYLTRANSFERASE"/>
    <property type="match status" value="1"/>
</dbReference>
<dbReference type="Gene3D" id="3.90.550.50">
    <property type="match status" value="1"/>
</dbReference>
<keyword evidence="4" id="KW-0808">Transferase</keyword>
<keyword evidence="7 10" id="KW-1133">Transmembrane helix</keyword>
<keyword evidence="6 10" id="KW-0735">Signal-anchor</keyword>
<keyword evidence="8 10" id="KW-0333">Golgi apparatus</keyword>
<evidence type="ECO:0000313" key="11">
    <source>
        <dbReference type="EMBL" id="CAD7087731.1"/>
    </source>
</evidence>
<keyword evidence="12" id="KW-1185">Reference proteome</keyword>
<evidence type="ECO:0000256" key="1">
    <source>
        <dbReference type="ARBA" id="ARBA00004323"/>
    </source>
</evidence>
<dbReference type="GO" id="GO:0006493">
    <property type="term" value="P:protein O-linked glycosylation"/>
    <property type="evidence" value="ECO:0007669"/>
    <property type="project" value="TreeGrafter"/>
</dbReference>
<accession>A0A7R8UWB7</accession>
<comment type="subcellular location">
    <subcellularLocation>
        <location evidence="1 10">Golgi apparatus membrane</location>
        <topology evidence="1 10">Single-pass type II membrane protein</topology>
    </subcellularLocation>
</comment>
<evidence type="ECO:0000256" key="5">
    <source>
        <dbReference type="ARBA" id="ARBA00022692"/>
    </source>
</evidence>
<evidence type="ECO:0000256" key="2">
    <source>
        <dbReference type="ARBA" id="ARBA00008661"/>
    </source>
</evidence>
<evidence type="ECO:0000256" key="4">
    <source>
        <dbReference type="ARBA" id="ARBA00022679"/>
    </source>
</evidence>
<gene>
    <name evidence="11" type="ORF">HERILL_LOCUS10414</name>
</gene>
<dbReference type="EC" id="2.4.1.-" evidence="10"/>
<dbReference type="InParanoid" id="A0A7R8UWB7"/>
<name>A0A7R8UWB7_HERIL</name>
<dbReference type="GO" id="GO:0016758">
    <property type="term" value="F:hexosyltransferase activity"/>
    <property type="evidence" value="ECO:0007669"/>
    <property type="project" value="InterPro"/>
</dbReference>
<protein>
    <recommendedName>
        <fullName evidence="10">Hexosyltransferase</fullName>
        <ecNumber evidence="10">2.4.1.-</ecNumber>
    </recommendedName>
</protein>
<dbReference type="AlphaFoldDB" id="A0A7R8UWB7"/>
<comment type="similarity">
    <text evidence="2 10">Belongs to the glycosyltransferase 31 family.</text>
</comment>
<organism evidence="11 12">
    <name type="scientific">Hermetia illucens</name>
    <name type="common">Black soldier fly</name>
    <dbReference type="NCBI Taxonomy" id="343691"/>
    <lineage>
        <taxon>Eukaryota</taxon>
        <taxon>Metazoa</taxon>
        <taxon>Ecdysozoa</taxon>
        <taxon>Arthropoda</taxon>
        <taxon>Hexapoda</taxon>
        <taxon>Insecta</taxon>
        <taxon>Pterygota</taxon>
        <taxon>Neoptera</taxon>
        <taxon>Endopterygota</taxon>
        <taxon>Diptera</taxon>
        <taxon>Brachycera</taxon>
        <taxon>Stratiomyomorpha</taxon>
        <taxon>Stratiomyidae</taxon>
        <taxon>Hermetiinae</taxon>
        <taxon>Hermetia</taxon>
    </lineage>
</organism>
<evidence type="ECO:0000313" key="12">
    <source>
        <dbReference type="Proteomes" id="UP000594454"/>
    </source>
</evidence>
<keyword evidence="5 10" id="KW-0812">Transmembrane</keyword>
<dbReference type="GO" id="GO:0000139">
    <property type="term" value="C:Golgi membrane"/>
    <property type="evidence" value="ECO:0007669"/>
    <property type="project" value="UniProtKB-SubCell"/>
</dbReference>
<dbReference type="OrthoDB" id="2139606at2759"/>
<dbReference type="FunCoup" id="A0A7R8UWB7">
    <property type="interactions" value="57"/>
</dbReference>
<dbReference type="InterPro" id="IPR002659">
    <property type="entry name" value="Glyco_trans_31"/>
</dbReference>
<evidence type="ECO:0000256" key="7">
    <source>
        <dbReference type="ARBA" id="ARBA00022989"/>
    </source>
</evidence>